<dbReference type="InterPro" id="IPR036259">
    <property type="entry name" value="MFS_trans_sf"/>
</dbReference>
<dbReference type="GO" id="GO:0006826">
    <property type="term" value="P:iron ion transport"/>
    <property type="evidence" value="ECO:0000318"/>
    <property type="project" value="GO_Central"/>
</dbReference>
<evidence type="ECO:0000256" key="2">
    <source>
        <dbReference type="ARBA" id="ARBA00006279"/>
    </source>
</evidence>
<dbReference type="PANTHER" id="PTHR11660:SF57">
    <property type="entry name" value="SOLUTE CARRIER FAMILY 40 MEMBER"/>
    <property type="match status" value="1"/>
</dbReference>
<keyword evidence="10" id="KW-1185">Reference proteome</keyword>
<evidence type="ECO:0000313" key="10">
    <source>
        <dbReference type="Proteomes" id="UP000244005"/>
    </source>
</evidence>
<gene>
    <name evidence="9" type="ORF">MARPO_0049s0027</name>
</gene>
<dbReference type="SUPFAM" id="SSF103473">
    <property type="entry name" value="MFS general substrate transporter"/>
    <property type="match status" value="1"/>
</dbReference>
<proteinExistence type="inferred from homology"/>
<comment type="caution">
    <text evidence="7">Lacks conserved residue(s) required for the propagation of feature annotation.</text>
</comment>
<dbReference type="GO" id="GO:0005381">
    <property type="term" value="F:iron ion transmembrane transporter activity"/>
    <property type="evidence" value="ECO:0007669"/>
    <property type="project" value="UniProtKB-UniRule"/>
</dbReference>
<evidence type="ECO:0000256" key="7">
    <source>
        <dbReference type="RuleBase" id="RU365065"/>
    </source>
</evidence>
<feature type="transmembrane region" description="Helical" evidence="7">
    <location>
        <begin position="489"/>
        <end position="520"/>
    </location>
</feature>
<feature type="transmembrane region" description="Helical" evidence="7">
    <location>
        <begin position="571"/>
        <end position="592"/>
    </location>
</feature>
<keyword evidence="4 7" id="KW-0812">Transmembrane</keyword>
<dbReference type="OMA" id="VAMGHVM"/>
<dbReference type="Proteomes" id="UP000244005">
    <property type="component" value="Unassembled WGS sequence"/>
</dbReference>
<feature type="transmembrane region" description="Helical" evidence="7">
    <location>
        <begin position="165"/>
        <end position="186"/>
    </location>
</feature>
<feature type="transmembrane region" description="Helical" evidence="7">
    <location>
        <begin position="289"/>
        <end position="317"/>
    </location>
</feature>
<dbReference type="InterPro" id="IPR009716">
    <property type="entry name" value="Ferroportin-1"/>
</dbReference>
<dbReference type="Gramene" id="Mp3g20080.1">
    <property type="protein sequence ID" value="Mp3g20080.1.cds"/>
    <property type="gene ID" value="Mp3g20080"/>
</dbReference>
<evidence type="ECO:0000256" key="8">
    <source>
        <dbReference type="SAM" id="MobiDB-lite"/>
    </source>
</evidence>
<feature type="compositionally biased region" description="Low complexity" evidence="8">
    <location>
        <begin position="25"/>
        <end position="38"/>
    </location>
</feature>
<keyword evidence="5 7" id="KW-1133">Transmembrane helix</keyword>
<dbReference type="OrthoDB" id="648861at2759"/>
<feature type="transmembrane region" description="Helical" evidence="7">
    <location>
        <begin position="198"/>
        <end position="220"/>
    </location>
</feature>
<keyword evidence="7" id="KW-0406">Ion transport</keyword>
<protein>
    <recommendedName>
        <fullName evidence="7">Solute carrier family 40 member</fullName>
    </recommendedName>
</protein>
<evidence type="ECO:0000256" key="6">
    <source>
        <dbReference type="ARBA" id="ARBA00023136"/>
    </source>
</evidence>
<reference evidence="10" key="1">
    <citation type="journal article" date="2017" name="Cell">
        <title>Insights into land plant evolution garnered from the Marchantia polymorpha genome.</title>
        <authorList>
            <person name="Bowman J.L."/>
            <person name="Kohchi T."/>
            <person name="Yamato K.T."/>
            <person name="Jenkins J."/>
            <person name="Shu S."/>
            <person name="Ishizaki K."/>
            <person name="Yamaoka S."/>
            <person name="Nishihama R."/>
            <person name="Nakamura Y."/>
            <person name="Berger F."/>
            <person name="Adam C."/>
            <person name="Aki S.S."/>
            <person name="Althoff F."/>
            <person name="Araki T."/>
            <person name="Arteaga-Vazquez M.A."/>
            <person name="Balasubrmanian S."/>
            <person name="Barry K."/>
            <person name="Bauer D."/>
            <person name="Boehm C.R."/>
            <person name="Briginshaw L."/>
            <person name="Caballero-Perez J."/>
            <person name="Catarino B."/>
            <person name="Chen F."/>
            <person name="Chiyoda S."/>
            <person name="Chovatia M."/>
            <person name="Davies K.M."/>
            <person name="Delmans M."/>
            <person name="Demura T."/>
            <person name="Dierschke T."/>
            <person name="Dolan L."/>
            <person name="Dorantes-Acosta A.E."/>
            <person name="Eklund D.M."/>
            <person name="Florent S.N."/>
            <person name="Flores-Sandoval E."/>
            <person name="Fujiyama A."/>
            <person name="Fukuzawa H."/>
            <person name="Galik B."/>
            <person name="Grimanelli D."/>
            <person name="Grimwood J."/>
            <person name="Grossniklaus U."/>
            <person name="Hamada T."/>
            <person name="Haseloff J."/>
            <person name="Hetherington A.J."/>
            <person name="Higo A."/>
            <person name="Hirakawa Y."/>
            <person name="Hundley H.N."/>
            <person name="Ikeda Y."/>
            <person name="Inoue K."/>
            <person name="Inoue S.I."/>
            <person name="Ishida S."/>
            <person name="Jia Q."/>
            <person name="Kakita M."/>
            <person name="Kanazawa T."/>
            <person name="Kawai Y."/>
            <person name="Kawashima T."/>
            <person name="Kennedy M."/>
            <person name="Kinose K."/>
            <person name="Kinoshita T."/>
            <person name="Kohara Y."/>
            <person name="Koide E."/>
            <person name="Komatsu K."/>
            <person name="Kopischke S."/>
            <person name="Kubo M."/>
            <person name="Kyozuka J."/>
            <person name="Lagercrantz U."/>
            <person name="Lin S.S."/>
            <person name="Lindquist E."/>
            <person name="Lipzen A.M."/>
            <person name="Lu C.W."/>
            <person name="De Luna E."/>
            <person name="Martienssen R.A."/>
            <person name="Minamino N."/>
            <person name="Mizutani M."/>
            <person name="Mizutani M."/>
            <person name="Mochizuki N."/>
            <person name="Monte I."/>
            <person name="Mosher R."/>
            <person name="Nagasaki H."/>
            <person name="Nakagami H."/>
            <person name="Naramoto S."/>
            <person name="Nishitani K."/>
            <person name="Ohtani M."/>
            <person name="Okamoto T."/>
            <person name="Okumura M."/>
            <person name="Phillips J."/>
            <person name="Pollak B."/>
            <person name="Reinders A."/>
            <person name="Rovekamp M."/>
            <person name="Sano R."/>
            <person name="Sawa S."/>
            <person name="Schmid M.W."/>
            <person name="Shirakawa M."/>
            <person name="Solano R."/>
            <person name="Spunde A."/>
            <person name="Suetsugu N."/>
            <person name="Sugano S."/>
            <person name="Sugiyama A."/>
            <person name="Sun R."/>
            <person name="Suzuki Y."/>
            <person name="Takenaka M."/>
            <person name="Takezawa D."/>
            <person name="Tomogane H."/>
            <person name="Tsuzuki M."/>
            <person name="Ueda T."/>
            <person name="Umeda M."/>
            <person name="Ward J.M."/>
            <person name="Watanabe Y."/>
            <person name="Yazaki K."/>
            <person name="Yokoyama R."/>
            <person name="Yoshitake Y."/>
            <person name="Yotsui I."/>
            <person name="Zachgo S."/>
            <person name="Schmutz J."/>
        </authorList>
    </citation>
    <scope>NUCLEOTIDE SEQUENCE [LARGE SCALE GENOMIC DNA]</scope>
    <source>
        <strain evidence="10">Tak-1</strain>
    </source>
</reference>
<keyword evidence="3 7" id="KW-0813">Transport</keyword>
<evidence type="ECO:0000313" key="9">
    <source>
        <dbReference type="EMBL" id="PTQ38727.1"/>
    </source>
</evidence>
<evidence type="ECO:0000256" key="3">
    <source>
        <dbReference type="ARBA" id="ARBA00022448"/>
    </source>
</evidence>
<name>A0A2R6WXZ9_MARPO</name>
<comment type="function">
    <text evidence="7">May be involved in iron transport and iron homeostasis.</text>
</comment>
<feature type="transmembrane region" description="Helical" evidence="7">
    <location>
        <begin position="232"/>
        <end position="256"/>
    </location>
</feature>
<feature type="transmembrane region" description="Helical" evidence="7">
    <location>
        <begin position="445"/>
        <end position="469"/>
    </location>
</feature>
<feature type="region of interest" description="Disordered" evidence="8">
    <location>
        <begin position="90"/>
        <end position="123"/>
    </location>
</feature>
<evidence type="ECO:0000256" key="5">
    <source>
        <dbReference type="ARBA" id="ARBA00022989"/>
    </source>
</evidence>
<dbReference type="Gene3D" id="1.20.1250.20">
    <property type="entry name" value="MFS general substrate transporter like domains"/>
    <property type="match status" value="1"/>
</dbReference>
<comment type="similarity">
    <text evidence="2 7">Belongs to the ferroportin (FP) (TC 2.A.100) family. SLC40A subfamily.</text>
</comment>
<dbReference type="AlphaFoldDB" id="A0A2R6WXZ9"/>
<feature type="compositionally biased region" description="Low complexity" evidence="8">
    <location>
        <begin position="108"/>
        <end position="123"/>
    </location>
</feature>
<keyword evidence="6 7" id="KW-0472">Membrane</keyword>
<feature type="transmembrane region" description="Helical" evidence="7">
    <location>
        <begin position="413"/>
        <end position="438"/>
    </location>
</feature>
<sequence>MFSSSAHDTVPLLDQVPARPSVDETSASPAGTTSASTAFNDGSVADQSENNIPAESAFLIERDAYQWEKGREDAQGTGCKIEMVCIEPIGREDGGTNSGQQENDDAVSPTGSHVSNTSSSSGPPISSLVHFLYWSHFLSRWGDRMWEFAVGLFMITIWPDSLLLAAVYGLTETASIAAFGVVVGNWVDRTPRLKVVQISLVVQNSSVVIAGLSLVCLLAYPDSLPGGSQTFAALTVLVNLCGALAALSGLATNIVVERDWVIVISEQYAPGLLTQLNSIMRRIDLSCKLLAPVFVGFLMSGVSALACALAIAVWNLVSVGIEYKLLHSVYWSIPALQLREAPTVVATDAEDVGLLDGNLPTNREADMEDAHDFVQISHKNQIDRTLSYGNGLLGKCLHLPYIEGWTVYLQQEVMLAGVSLALLYFTVLSFGSLMTAVLNWRGVPAYVLGLARGVAAIIGILATVAYPILQPKLQTVRTGLWSINLQWSLLSISAISVLVHNGVGASAMLIIGVAASRFGLWMFDLSVTQLMQDSVPEHKRGVVGGVQNSLQSLMDMLSYVMAIVISDPRHFGVPVLISYWAVGSAAVLYACYSYRVRGHLIHFEKLFRYSQ</sequence>
<comment type="subcellular location">
    <subcellularLocation>
        <location evidence="1 7">Membrane</location>
        <topology evidence="1 7">Multi-pass membrane protein</topology>
    </subcellularLocation>
</comment>
<organism evidence="9 10">
    <name type="scientific">Marchantia polymorpha</name>
    <name type="common">Common liverwort</name>
    <name type="synonym">Marchantia aquatica</name>
    <dbReference type="NCBI Taxonomy" id="3197"/>
    <lineage>
        <taxon>Eukaryota</taxon>
        <taxon>Viridiplantae</taxon>
        <taxon>Streptophyta</taxon>
        <taxon>Embryophyta</taxon>
        <taxon>Marchantiophyta</taxon>
        <taxon>Marchantiopsida</taxon>
        <taxon>Marchantiidae</taxon>
        <taxon>Marchantiales</taxon>
        <taxon>Marchantiaceae</taxon>
        <taxon>Marchantia</taxon>
    </lineage>
</organism>
<dbReference type="GO" id="GO:0016020">
    <property type="term" value="C:membrane"/>
    <property type="evidence" value="ECO:0007669"/>
    <property type="project" value="UniProtKB-SubCell"/>
</dbReference>
<evidence type="ECO:0000256" key="1">
    <source>
        <dbReference type="ARBA" id="ARBA00004141"/>
    </source>
</evidence>
<accession>A0A2R6WXZ9</accession>
<dbReference type="Pfam" id="PF06963">
    <property type="entry name" value="FPN1"/>
    <property type="match status" value="1"/>
</dbReference>
<dbReference type="CDD" id="cd17480">
    <property type="entry name" value="MFS_SLC40A1_like"/>
    <property type="match status" value="1"/>
</dbReference>
<dbReference type="EMBL" id="KZ772721">
    <property type="protein sequence ID" value="PTQ38727.1"/>
    <property type="molecule type" value="Genomic_DNA"/>
</dbReference>
<feature type="region of interest" description="Disordered" evidence="8">
    <location>
        <begin position="1"/>
        <end position="52"/>
    </location>
</feature>
<dbReference type="PANTHER" id="PTHR11660">
    <property type="entry name" value="SOLUTE CARRIER FAMILY 40 MEMBER"/>
    <property type="match status" value="1"/>
</dbReference>
<evidence type="ECO:0000256" key="4">
    <source>
        <dbReference type="ARBA" id="ARBA00022692"/>
    </source>
</evidence>